<sequence>MKYWLTVLGLISAIEETNEGGVSTSRFNSEQIEFHCHNRILSALSDKLYDIYQNITGSKKLLKTLENEYEIDDAGCHCTAAVSINTPATLAFLLYQPREAKKKMSQEQPRRPEAIKYGDLFQVSDELSSKPIAPQDAATMQAAENIVLGETKMGGAAAVMQSAADVNERRGAVGHYDMTNIVREQGATISEADVGGYRIITESVSGQVVGQYGLPRDVKMRHPAAALDPEAITVGEALEAAALSAGDKPIDESDAAAIQAAEIRATGLGHVVPGGVGAEAQSAATYNIRTTMDEQKTKLGDVLADASEKLADDKPVTREDAEGVINAEIRNKPDLATYPGGVSDTMAAAARLNQE</sequence>
<dbReference type="Proteomes" id="UP001604277">
    <property type="component" value="Unassembled WGS sequence"/>
</dbReference>
<name>A0ABD1VEA6_9LAMI</name>
<keyword evidence="5" id="KW-1185">Reference proteome</keyword>
<accession>A0ABD1VEA6</accession>
<evidence type="ECO:0000256" key="1">
    <source>
        <dbReference type="ARBA" id="ARBA00010733"/>
    </source>
</evidence>
<dbReference type="Pfam" id="PF04927">
    <property type="entry name" value="SMP"/>
    <property type="match status" value="3"/>
</dbReference>
<dbReference type="InterPro" id="IPR007011">
    <property type="entry name" value="LEA_SMP_dom"/>
</dbReference>
<evidence type="ECO:0000313" key="4">
    <source>
        <dbReference type="EMBL" id="KAL2535663.1"/>
    </source>
</evidence>
<dbReference type="EMBL" id="JBFOLJ010000005">
    <property type="protein sequence ID" value="KAL2535663.1"/>
    <property type="molecule type" value="Genomic_DNA"/>
</dbReference>
<comment type="similarity">
    <text evidence="1">Belongs to the LEA type SMP family.</text>
</comment>
<evidence type="ECO:0000313" key="5">
    <source>
        <dbReference type="Proteomes" id="UP001604277"/>
    </source>
</evidence>
<feature type="domain" description="SMP" evidence="3">
    <location>
        <begin position="115"/>
        <end position="169"/>
    </location>
</feature>
<protein>
    <submittedName>
        <fullName evidence="4">Seed maturation protein</fullName>
    </submittedName>
</protein>
<organism evidence="4 5">
    <name type="scientific">Forsythia ovata</name>
    <dbReference type="NCBI Taxonomy" id="205694"/>
    <lineage>
        <taxon>Eukaryota</taxon>
        <taxon>Viridiplantae</taxon>
        <taxon>Streptophyta</taxon>
        <taxon>Embryophyta</taxon>
        <taxon>Tracheophyta</taxon>
        <taxon>Spermatophyta</taxon>
        <taxon>Magnoliopsida</taxon>
        <taxon>eudicotyledons</taxon>
        <taxon>Gunneridae</taxon>
        <taxon>Pentapetalae</taxon>
        <taxon>asterids</taxon>
        <taxon>lamiids</taxon>
        <taxon>Lamiales</taxon>
        <taxon>Oleaceae</taxon>
        <taxon>Forsythieae</taxon>
        <taxon>Forsythia</taxon>
    </lineage>
</organism>
<proteinExistence type="inferred from homology"/>
<dbReference type="PANTHER" id="PTHR31174:SF31">
    <property type="entry name" value="LATE EMBRYOGENESIS ABUNDANT PROTEIN 3"/>
    <property type="match status" value="1"/>
</dbReference>
<gene>
    <name evidence="4" type="ORF">Fot_17054</name>
</gene>
<feature type="domain" description="SMP" evidence="3">
    <location>
        <begin position="232"/>
        <end position="289"/>
    </location>
</feature>
<dbReference type="InterPro" id="IPR042971">
    <property type="entry name" value="LEA_SMP"/>
</dbReference>
<reference evidence="5" key="1">
    <citation type="submission" date="2024-07" db="EMBL/GenBank/DDBJ databases">
        <title>Two chromosome-level genome assemblies of Korean endemic species Abeliophyllum distichum and Forsythia ovata (Oleaceae).</title>
        <authorList>
            <person name="Jang H."/>
        </authorList>
    </citation>
    <scope>NUCLEOTIDE SEQUENCE [LARGE SCALE GENOMIC DNA]</scope>
</reference>
<feature type="domain" description="SMP" evidence="3">
    <location>
        <begin position="297"/>
        <end position="355"/>
    </location>
</feature>
<comment type="caution">
    <text evidence="4">The sequence shown here is derived from an EMBL/GenBank/DDBJ whole genome shotgun (WGS) entry which is preliminary data.</text>
</comment>
<dbReference type="PANTHER" id="PTHR31174">
    <property type="entry name" value="SEED MATURATION FAMILY PROTEIN"/>
    <property type="match status" value="1"/>
</dbReference>
<evidence type="ECO:0000259" key="3">
    <source>
        <dbReference type="Pfam" id="PF04927"/>
    </source>
</evidence>
<dbReference type="AlphaFoldDB" id="A0ABD1VEA6"/>
<keyword evidence="2" id="KW-0677">Repeat</keyword>
<evidence type="ECO:0000256" key="2">
    <source>
        <dbReference type="ARBA" id="ARBA00022737"/>
    </source>
</evidence>